<dbReference type="EMBL" id="SULG01000039">
    <property type="protein sequence ID" value="TLD41699.1"/>
    <property type="molecule type" value="Genomic_DNA"/>
</dbReference>
<name>A0A533QBB6_9BACT</name>
<dbReference type="AlphaFoldDB" id="A0A533QBB6"/>
<organism evidence="1 2">
    <name type="scientific">Candidatus Jettenia ecosi</name>
    <dbReference type="NCBI Taxonomy" id="2494326"/>
    <lineage>
        <taxon>Bacteria</taxon>
        <taxon>Pseudomonadati</taxon>
        <taxon>Planctomycetota</taxon>
        <taxon>Candidatus Brocadiia</taxon>
        <taxon>Candidatus Brocadiales</taxon>
        <taxon>Candidatus Brocadiaceae</taxon>
        <taxon>Candidatus Jettenia</taxon>
    </lineage>
</organism>
<evidence type="ECO:0000313" key="2">
    <source>
        <dbReference type="Proteomes" id="UP000319783"/>
    </source>
</evidence>
<proteinExistence type="predicted"/>
<evidence type="ECO:0000313" key="1">
    <source>
        <dbReference type="EMBL" id="TLD41699.1"/>
    </source>
</evidence>
<comment type="caution">
    <text evidence="1">The sequence shown here is derived from an EMBL/GenBank/DDBJ whole genome shotgun (WGS) entry which is preliminary data.</text>
</comment>
<accession>A0A533QBB6</accession>
<gene>
    <name evidence="1" type="ORF">JETT_2060</name>
</gene>
<sequence>MQIIGTVRGEGRKTDGLERLYIYIDKKEAKVLPYQEGGKIKISLIIEEDCYESFLMTTKT</sequence>
<dbReference type="Proteomes" id="UP000319783">
    <property type="component" value="Unassembled WGS sequence"/>
</dbReference>
<protein>
    <submittedName>
        <fullName evidence="1">Uncharacterized protein</fullName>
    </submittedName>
</protein>
<reference evidence="1 2" key="1">
    <citation type="submission" date="2019-04" db="EMBL/GenBank/DDBJ databases">
        <title>Genome of a novel bacterium Candidatus Jettenia ecosi reconstructed from metagenome of an anammox bioreactor.</title>
        <authorList>
            <person name="Mardanov A.V."/>
            <person name="Beletsky A.V."/>
            <person name="Ravin N.V."/>
            <person name="Botchkova E.A."/>
            <person name="Litti Y.V."/>
            <person name="Nozhevnikova A.N."/>
        </authorList>
    </citation>
    <scope>NUCLEOTIDE SEQUENCE [LARGE SCALE GENOMIC DNA]</scope>
    <source>
        <strain evidence="1">J2</strain>
    </source>
</reference>